<comment type="similarity">
    <text evidence="1 5">Belongs to the MreC family.</text>
</comment>
<sequence length="298" mass="33266">MRIQHKSTSYCQFSNAERFILIKTLFSQGTSHTTRLFIVMVLSCVLMFVDHHEKHLQGVRETLAALVTPIVFLADIPGEFFAWGGENLISRSQLRQENARLNDEVLILKAQLQTLVALQSENARLRNLLGTENKRVERKMVAEIIQVDSDPFSLKFMINKGSNHDVYIGQTVIDAYGIVGQVVEVSPFYSRVLMITDSSHAIPVKVNRNGVRTTAVGTGQINLLELQYVSDTTDIKVGDLLISSGLGQRFPDGYPVAKVISVEPDPGESFTRIFAVPEARLNQSSLVLLVWANQPVRE</sequence>
<evidence type="ECO:0000259" key="7">
    <source>
        <dbReference type="Pfam" id="PF04085"/>
    </source>
</evidence>
<comment type="caution">
    <text evidence="8">The sequence shown here is derived from an EMBL/GenBank/DDBJ whole genome shotgun (WGS) entry which is preliminary data.</text>
</comment>
<comment type="function">
    <text evidence="5">Involved in formation and maintenance of cell shape.</text>
</comment>
<protein>
    <recommendedName>
        <fullName evidence="2 5">Cell shape-determining protein MreC</fullName>
    </recommendedName>
    <alternativeName>
        <fullName evidence="4 5">Cell shape protein MreC</fullName>
    </alternativeName>
</protein>
<feature type="coiled-coil region" evidence="6">
    <location>
        <begin position="91"/>
        <end position="128"/>
    </location>
</feature>
<dbReference type="PANTHER" id="PTHR34138">
    <property type="entry name" value="CELL SHAPE-DETERMINING PROTEIN MREC"/>
    <property type="match status" value="1"/>
</dbReference>
<keyword evidence="3 5" id="KW-0133">Cell shape</keyword>
<evidence type="ECO:0000256" key="5">
    <source>
        <dbReference type="PIRNR" id="PIRNR038471"/>
    </source>
</evidence>
<keyword evidence="6" id="KW-0175">Coiled coil</keyword>
<dbReference type="InterPro" id="IPR042177">
    <property type="entry name" value="Cell/Rod_1"/>
</dbReference>
<dbReference type="RefSeq" id="WP_353874439.1">
    <property type="nucleotide sequence ID" value="NZ_JBEVCJ010000005.1"/>
</dbReference>
<gene>
    <name evidence="8" type="primary">mreC</name>
    <name evidence="8" type="ORF">ABVT43_06405</name>
</gene>
<dbReference type="InterPro" id="IPR042175">
    <property type="entry name" value="Cell/Rod_MreC_2"/>
</dbReference>
<evidence type="ECO:0000313" key="9">
    <source>
        <dbReference type="Proteomes" id="UP001548189"/>
    </source>
</evidence>
<evidence type="ECO:0000256" key="1">
    <source>
        <dbReference type="ARBA" id="ARBA00009369"/>
    </source>
</evidence>
<reference evidence="8 9" key="1">
    <citation type="submission" date="2024-06" db="EMBL/GenBank/DDBJ databases">
        <authorList>
            <person name="Li F."/>
        </authorList>
    </citation>
    <scope>NUCLEOTIDE SEQUENCE [LARGE SCALE GENOMIC DNA]</scope>
    <source>
        <strain evidence="8 9">GXAS 311</strain>
    </source>
</reference>
<evidence type="ECO:0000256" key="4">
    <source>
        <dbReference type="ARBA" id="ARBA00032089"/>
    </source>
</evidence>
<dbReference type="NCBIfam" id="TIGR00219">
    <property type="entry name" value="mreC"/>
    <property type="match status" value="1"/>
</dbReference>
<dbReference type="Pfam" id="PF04085">
    <property type="entry name" value="MreC"/>
    <property type="match status" value="1"/>
</dbReference>
<name>A0ABV2BS36_9GAMM</name>
<organism evidence="8 9">
    <name type="scientific">Aliikangiella maris</name>
    <dbReference type="NCBI Taxonomy" id="3162458"/>
    <lineage>
        <taxon>Bacteria</taxon>
        <taxon>Pseudomonadati</taxon>
        <taxon>Pseudomonadota</taxon>
        <taxon>Gammaproteobacteria</taxon>
        <taxon>Oceanospirillales</taxon>
        <taxon>Pleioneaceae</taxon>
        <taxon>Aliikangiella</taxon>
    </lineage>
</organism>
<dbReference type="EMBL" id="JBEVCJ010000005">
    <property type="protein sequence ID" value="MET1254748.1"/>
    <property type="molecule type" value="Genomic_DNA"/>
</dbReference>
<dbReference type="Gene3D" id="2.40.10.350">
    <property type="entry name" value="Rod shape-determining protein MreC, domain 2"/>
    <property type="match status" value="1"/>
</dbReference>
<keyword evidence="9" id="KW-1185">Reference proteome</keyword>
<dbReference type="PIRSF" id="PIRSF038471">
    <property type="entry name" value="MreC"/>
    <property type="match status" value="1"/>
</dbReference>
<evidence type="ECO:0000313" key="8">
    <source>
        <dbReference type="EMBL" id="MET1254748.1"/>
    </source>
</evidence>
<dbReference type="InterPro" id="IPR055342">
    <property type="entry name" value="MreC_beta-barrel_core"/>
</dbReference>
<evidence type="ECO:0000256" key="3">
    <source>
        <dbReference type="ARBA" id="ARBA00022960"/>
    </source>
</evidence>
<evidence type="ECO:0000256" key="6">
    <source>
        <dbReference type="SAM" id="Coils"/>
    </source>
</evidence>
<dbReference type="InterPro" id="IPR007221">
    <property type="entry name" value="MreC"/>
</dbReference>
<proteinExistence type="inferred from homology"/>
<dbReference type="PANTHER" id="PTHR34138:SF1">
    <property type="entry name" value="CELL SHAPE-DETERMINING PROTEIN MREC"/>
    <property type="match status" value="1"/>
</dbReference>
<accession>A0ABV2BS36</accession>
<evidence type="ECO:0000256" key="2">
    <source>
        <dbReference type="ARBA" id="ARBA00013855"/>
    </source>
</evidence>
<feature type="domain" description="Rod shape-determining protein MreC beta-barrel core" evidence="7">
    <location>
        <begin position="144"/>
        <end position="291"/>
    </location>
</feature>
<dbReference type="Proteomes" id="UP001548189">
    <property type="component" value="Unassembled WGS sequence"/>
</dbReference>
<dbReference type="Gene3D" id="2.40.10.340">
    <property type="entry name" value="Rod shape-determining protein MreC, domain 1"/>
    <property type="match status" value="1"/>
</dbReference>